<dbReference type="Proteomes" id="UP000242501">
    <property type="component" value="Unassembled WGS sequence"/>
</dbReference>
<dbReference type="PANTHER" id="PTHR46558:SF4">
    <property type="entry name" value="DNA-BIDING PHAGE PROTEIN"/>
    <property type="match status" value="1"/>
</dbReference>
<dbReference type="AlphaFoldDB" id="A0A1G6GGP9"/>
<dbReference type="RefSeq" id="WP_092746317.1">
    <property type="nucleotide sequence ID" value="NZ_FMYL01000001.1"/>
</dbReference>
<feature type="transmembrane region" description="Helical" evidence="2">
    <location>
        <begin position="90"/>
        <end position="111"/>
    </location>
</feature>
<evidence type="ECO:0000313" key="4">
    <source>
        <dbReference type="EMBL" id="SDB80925.1"/>
    </source>
</evidence>
<dbReference type="Pfam" id="PF13239">
    <property type="entry name" value="2TM"/>
    <property type="match status" value="1"/>
</dbReference>
<feature type="domain" description="HTH cro/C1-type" evidence="3">
    <location>
        <begin position="7"/>
        <end position="60"/>
    </location>
</feature>
<keyword evidence="2" id="KW-1133">Transmembrane helix</keyword>
<reference evidence="5" key="1">
    <citation type="submission" date="2016-09" db="EMBL/GenBank/DDBJ databases">
        <authorList>
            <person name="Varghese N."/>
            <person name="Submissions S."/>
        </authorList>
    </citation>
    <scope>NUCLEOTIDE SEQUENCE [LARGE SCALE GENOMIC DNA]</scope>
    <source>
        <strain evidence="5">ANC 4422</strain>
    </source>
</reference>
<keyword evidence="1 4" id="KW-0238">DNA-binding</keyword>
<dbReference type="InterPro" id="IPR010982">
    <property type="entry name" value="Lambda_DNA-bd_dom_sf"/>
</dbReference>
<dbReference type="STRING" id="1219383.SAMN05421733_10138"/>
<dbReference type="OrthoDB" id="21915at2"/>
<feature type="transmembrane region" description="Helical" evidence="2">
    <location>
        <begin position="117"/>
        <end position="138"/>
    </location>
</feature>
<sequence>MNTVNKIKHYRLKHAWSQEQLAEMTALSVRTIQRVENGEKPSLETLSALAAVFKVSVYDLSIASVSDNVDETVTHKVREAEQRVEQESRFYTSLMSYVVVCSILAFINYAFTPKVVWAIFPIISWGAVMLFVGLRIFILKDAITRWKQKRIQQMLRK</sequence>
<dbReference type="EMBL" id="FMYL01000001">
    <property type="protein sequence ID" value="SDB80925.1"/>
    <property type="molecule type" value="Genomic_DNA"/>
</dbReference>
<evidence type="ECO:0000256" key="1">
    <source>
        <dbReference type="ARBA" id="ARBA00023125"/>
    </source>
</evidence>
<keyword evidence="5" id="KW-1185">Reference proteome</keyword>
<dbReference type="SUPFAM" id="SSF47413">
    <property type="entry name" value="lambda repressor-like DNA-binding domains"/>
    <property type="match status" value="1"/>
</dbReference>
<evidence type="ECO:0000313" key="5">
    <source>
        <dbReference type="Proteomes" id="UP000242501"/>
    </source>
</evidence>
<accession>A0A1G6GGP9</accession>
<dbReference type="PROSITE" id="PS50943">
    <property type="entry name" value="HTH_CROC1"/>
    <property type="match status" value="1"/>
</dbReference>
<dbReference type="GO" id="GO:0003677">
    <property type="term" value="F:DNA binding"/>
    <property type="evidence" value="ECO:0007669"/>
    <property type="project" value="UniProtKB-KW"/>
</dbReference>
<keyword evidence="2" id="KW-0812">Transmembrane</keyword>
<evidence type="ECO:0000259" key="3">
    <source>
        <dbReference type="PROSITE" id="PS50943"/>
    </source>
</evidence>
<dbReference type="PANTHER" id="PTHR46558">
    <property type="entry name" value="TRACRIPTIONAL REGULATORY PROTEIN-RELATED-RELATED"/>
    <property type="match status" value="1"/>
</dbReference>
<gene>
    <name evidence="4" type="ORF">SAMN05421733_10138</name>
</gene>
<evidence type="ECO:0000256" key="2">
    <source>
        <dbReference type="SAM" id="Phobius"/>
    </source>
</evidence>
<proteinExistence type="predicted"/>
<dbReference type="InterPro" id="IPR001387">
    <property type="entry name" value="Cro/C1-type_HTH"/>
</dbReference>
<dbReference type="CDD" id="cd00093">
    <property type="entry name" value="HTH_XRE"/>
    <property type="match status" value="1"/>
</dbReference>
<organism evidence="4 5">
    <name type="scientific">Acinetobacter boissieri</name>
    <dbReference type="NCBI Taxonomy" id="1219383"/>
    <lineage>
        <taxon>Bacteria</taxon>
        <taxon>Pseudomonadati</taxon>
        <taxon>Pseudomonadota</taxon>
        <taxon>Gammaproteobacteria</taxon>
        <taxon>Moraxellales</taxon>
        <taxon>Moraxellaceae</taxon>
        <taxon>Acinetobacter</taxon>
    </lineage>
</organism>
<protein>
    <submittedName>
        <fullName evidence="4">DNA-binding transcriptional regulator, XRE-family HTH domain</fullName>
    </submittedName>
</protein>
<dbReference type="Gene3D" id="1.10.260.40">
    <property type="entry name" value="lambda repressor-like DNA-binding domains"/>
    <property type="match status" value="1"/>
</dbReference>
<dbReference type="Pfam" id="PF01381">
    <property type="entry name" value="HTH_3"/>
    <property type="match status" value="1"/>
</dbReference>
<name>A0A1G6GGP9_9GAMM</name>
<keyword evidence="2" id="KW-0472">Membrane</keyword>
<dbReference type="InterPro" id="IPR025698">
    <property type="entry name" value="2TM_dom"/>
</dbReference>
<dbReference type="SMART" id="SM00530">
    <property type="entry name" value="HTH_XRE"/>
    <property type="match status" value="1"/>
</dbReference>